<reference evidence="5 6" key="1">
    <citation type="submission" date="2019-03" db="EMBL/GenBank/DDBJ databases">
        <title>Genomic Encyclopedia of Type Strains, Phase IV (KMG-IV): sequencing the most valuable type-strain genomes for metagenomic binning, comparative biology and taxonomic classification.</title>
        <authorList>
            <person name="Goeker M."/>
        </authorList>
    </citation>
    <scope>NUCLEOTIDE SEQUENCE [LARGE SCALE GENOMIC DNA]</scope>
    <source>
        <strain evidence="5 6">DSM 11170</strain>
    </source>
</reference>
<dbReference type="PANTHER" id="PTHR23089">
    <property type="entry name" value="HISTIDINE TRIAD HIT PROTEIN"/>
    <property type="match status" value="1"/>
</dbReference>
<dbReference type="PROSITE" id="PS51084">
    <property type="entry name" value="HIT_2"/>
    <property type="match status" value="1"/>
</dbReference>
<keyword evidence="6" id="KW-1185">Reference proteome</keyword>
<dbReference type="Pfam" id="PF01230">
    <property type="entry name" value="HIT"/>
    <property type="match status" value="1"/>
</dbReference>
<dbReference type="Proteomes" id="UP000294813">
    <property type="component" value="Unassembled WGS sequence"/>
</dbReference>
<sequence length="114" mass="12376">MDSCIFCKIVRGEIPANKVFENDRIVAFRDLNPVAPTHILIIPREHIASVSAATADHEATLGALLLAARTIAAEQGLEANGYRLVINTGNDAGQTVFHIHVHLLAGRYLEWPPG</sequence>
<name>A0A4R2RYM9_9FIRM</name>
<evidence type="ECO:0000313" key="6">
    <source>
        <dbReference type="Proteomes" id="UP000294813"/>
    </source>
</evidence>
<dbReference type="InterPro" id="IPR001310">
    <property type="entry name" value="Histidine_triad_HIT"/>
</dbReference>
<dbReference type="InterPro" id="IPR019808">
    <property type="entry name" value="Histidine_triad_CS"/>
</dbReference>
<dbReference type="AlphaFoldDB" id="A0A4R2RYM9"/>
<dbReference type="CDD" id="cd01276">
    <property type="entry name" value="PKCI_related"/>
    <property type="match status" value="1"/>
</dbReference>
<comment type="caution">
    <text evidence="5">The sequence shown here is derived from an EMBL/GenBank/DDBJ whole genome shotgun (WGS) entry which is preliminary data.</text>
</comment>
<dbReference type="InterPro" id="IPR011146">
    <property type="entry name" value="HIT-like"/>
</dbReference>
<dbReference type="GO" id="GO:0003824">
    <property type="term" value="F:catalytic activity"/>
    <property type="evidence" value="ECO:0007669"/>
    <property type="project" value="InterPro"/>
</dbReference>
<dbReference type="Gene3D" id="3.30.428.10">
    <property type="entry name" value="HIT-like"/>
    <property type="match status" value="1"/>
</dbReference>
<dbReference type="EMBL" id="SLXT01000011">
    <property type="protein sequence ID" value="TCP64205.1"/>
    <property type="molecule type" value="Genomic_DNA"/>
</dbReference>
<feature type="active site" description="Tele-AMP-histidine intermediate" evidence="1">
    <location>
        <position position="100"/>
    </location>
</feature>
<evidence type="ECO:0000259" key="4">
    <source>
        <dbReference type="PROSITE" id="PS51084"/>
    </source>
</evidence>
<evidence type="ECO:0000256" key="2">
    <source>
        <dbReference type="PIRSR" id="PIRSR601310-3"/>
    </source>
</evidence>
<dbReference type="InterPro" id="IPR036265">
    <property type="entry name" value="HIT-like_sf"/>
</dbReference>
<feature type="short sequence motif" description="Histidine triad motif" evidence="2 3">
    <location>
        <begin position="98"/>
        <end position="102"/>
    </location>
</feature>
<feature type="domain" description="HIT" evidence="4">
    <location>
        <begin position="5"/>
        <end position="114"/>
    </location>
</feature>
<dbReference type="OrthoDB" id="9784774at2"/>
<accession>A0A4R2RYM9</accession>
<evidence type="ECO:0000256" key="3">
    <source>
        <dbReference type="PROSITE-ProRule" id="PRU00464"/>
    </source>
</evidence>
<dbReference type="RefSeq" id="WP_131919197.1">
    <property type="nucleotide sequence ID" value="NZ_JAOQNU010000011.1"/>
</dbReference>
<organism evidence="5 6">
    <name type="scientific">Heliophilum fasciatum</name>
    <dbReference type="NCBI Taxonomy" id="35700"/>
    <lineage>
        <taxon>Bacteria</taxon>
        <taxon>Bacillati</taxon>
        <taxon>Bacillota</taxon>
        <taxon>Clostridia</taxon>
        <taxon>Eubacteriales</taxon>
        <taxon>Heliobacteriaceae</taxon>
        <taxon>Heliophilum</taxon>
    </lineage>
</organism>
<dbReference type="PROSITE" id="PS00892">
    <property type="entry name" value="HIT_1"/>
    <property type="match status" value="1"/>
</dbReference>
<evidence type="ECO:0000313" key="5">
    <source>
        <dbReference type="EMBL" id="TCP64205.1"/>
    </source>
</evidence>
<dbReference type="PRINTS" id="PR00332">
    <property type="entry name" value="HISTRIAD"/>
</dbReference>
<dbReference type="SUPFAM" id="SSF54197">
    <property type="entry name" value="HIT-like"/>
    <property type="match status" value="1"/>
</dbReference>
<gene>
    <name evidence="5" type="ORF">EDD73_11157</name>
</gene>
<protein>
    <submittedName>
        <fullName evidence="5">Histidine triad (HIT) family protein</fullName>
    </submittedName>
</protein>
<proteinExistence type="predicted"/>
<evidence type="ECO:0000256" key="1">
    <source>
        <dbReference type="PIRSR" id="PIRSR601310-1"/>
    </source>
</evidence>